<sequence>MSVFFILGALVWSNMYMVWVYLPYYHCKWFM</sequence>
<feature type="transmembrane region" description="Helical" evidence="1">
    <location>
        <begin position="6"/>
        <end position="25"/>
    </location>
</feature>
<dbReference type="Proteomes" id="UP001230005">
    <property type="component" value="Unassembled WGS sequence"/>
</dbReference>
<protein>
    <recommendedName>
        <fullName evidence="4">ATP synthase F0 subunit 8</fullName>
    </recommendedName>
</protein>
<reference evidence="2 3" key="1">
    <citation type="submission" date="2023-07" db="EMBL/GenBank/DDBJ databases">
        <title>Genomic Encyclopedia of Type Strains, Phase IV (KMG-IV): sequencing the most valuable type-strain genomes for metagenomic binning, comparative biology and taxonomic classification.</title>
        <authorList>
            <person name="Goeker M."/>
        </authorList>
    </citation>
    <scope>NUCLEOTIDE SEQUENCE [LARGE SCALE GENOMIC DNA]</scope>
    <source>
        <strain evidence="2 3">DSM 9768</strain>
    </source>
</reference>
<evidence type="ECO:0000256" key="1">
    <source>
        <dbReference type="SAM" id="Phobius"/>
    </source>
</evidence>
<keyword evidence="1" id="KW-0472">Membrane</keyword>
<keyword evidence="3" id="KW-1185">Reference proteome</keyword>
<name>A0ABT9ZVA7_9BACI</name>
<keyword evidence="1" id="KW-0812">Transmembrane</keyword>
<gene>
    <name evidence="2" type="ORF">J2S74_001423</name>
</gene>
<comment type="caution">
    <text evidence="2">The sequence shown here is derived from an EMBL/GenBank/DDBJ whole genome shotgun (WGS) entry which is preliminary data.</text>
</comment>
<evidence type="ECO:0008006" key="4">
    <source>
        <dbReference type="Google" id="ProtNLM"/>
    </source>
</evidence>
<dbReference type="EMBL" id="JAUSUG010000004">
    <property type="protein sequence ID" value="MDQ0254050.1"/>
    <property type="molecule type" value="Genomic_DNA"/>
</dbReference>
<keyword evidence="1" id="KW-1133">Transmembrane helix</keyword>
<evidence type="ECO:0000313" key="3">
    <source>
        <dbReference type="Proteomes" id="UP001230005"/>
    </source>
</evidence>
<evidence type="ECO:0000313" key="2">
    <source>
        <dbReference type="EMBL" id="MDQ0254050.1"/>
    </source>
</evidence>
<proteinExistence type="predicted"/>
<accession>A0ABT9ZVA7</accession>
<organism evidence="2 3">
    <name type="scientific">Evansella vedderi</name>
    <dbReference type="NCBI Taxonomy" id="38282"/>
    <lineage>
        <taxon>Bacteria</taxon>
        <taxon>Bacillati</taxon>
        <taxon>Bacillota</taxon>
        <taxon>Bacilli</taxon>
        <taxon>Bacillales</taxon>
        <taxon>Bacillaceae</taxon>
        <taxon>Evansella</taxon>
    </lineage>
</organism>